<proteinExistence type="inferred from homology"/>
<dbReference type="SUPFAM" id="SSF48371">
    <property type="entry name" value="ARM repeat"/>
    <property type="match status" value="1"/>
</dbReference>
<evidence type="ECO:0000313" key="10">
    <source>
        <dbReference type="Proteomes" id="UP000053477"/>
    </source>
</evidence>
<dbReference type="AlphaFoldDB" id="A0A0H2RT31"/>
<dbReference type="GO" id="GO:0016740">
    <property type="term" value="F:transferase activity"/>
    <property type="evidence" value="ECO:0007669"/>
    <property type="project" value="UniProtKB-KW"/>
</dbReference>
<feature type="region of interest" description="Disordered" evidence="7">
    <location>
        <begin position="460"/>
        <end position="548"/>
    </location>
</feature>
<dbReference type="Pfam" id="PF02020">
    <property type="entry name" value="W2"/>
    <property type="match status" value="1"/>
</dbReference>
<accession>A0A0H2RT31</accession>
<dbReference type="InterPro" id="IPR029044">
    <property type="entry name" value="Nucleotide-diphossugar_trans"/>
</dbReference>
<dbReference type="FunCoup" id="A0A0H2RT31">
    <property type="interactions" value="725"/>
</dbReference>
<feature type="compositionally biased region" description="Low complexity" evidence="7">
    <location>
        <begin position="515"/>
        <end position="531"/>
    </location>
</feature>
<name>A0A0H2RT31_9AGAM</name>
<dbReference type="Gene3D" id="1.25.40.180">
    <property type="match status" value="1"/>
</dbReference>
<comment type="subcellular location">
    <subcellularLocation>
        <location evidence="1">Cytoplasm</location>
        <location evidence="1">Cytosol</location>
    </subcellularLocation>
</comment>
<dbReference type="CDD" id="cd04197">
    <property type="entry name" value="eIF-2B_epsilon_N"/>
    <property type="match status" value="1"/>
</dbReference>
<gene>
    <name evidence="9" type="ORF">SCHPADRAFT_853691</name>
</gene>
<dbReference type="Pfam" id="PF25084">
    <property type="entry name" value="LbH_EIF2B"/>
    <property type="match status" value="1"/>
</dbReference>
<dbReference type="InterPro" id="IPR044123">
    <property type="entry name" value="W2_eIF2B_epsilon"/>
</dbReference>
<dbReference type="GO" id="GO:0031369">
    <property type="term" value="F:translation initiation factor binding"/>
    <property type="evidence" value="ECO:0007669"/>
    <property type="project" value="InterPro"/>
</dbReference>
<dbReference type="CDD" id="cd11558">
    <property type="entry name" value="W2_eIF2B_epsilon"/>
    <property type="match status" value="1"/>
</dbReference>
<dbReference type="PROSITE" id="PS51363">
    <property type="entry name" value="W2"/>
    <property type="match status" value="1"/>
</dbReference>
<dbReference type="InterPro" id="IPR051956">
    <property type="entry name" value="eIF2B_epsilon"/>
</dbReference>
<keyword evidence="9" id="KW-0808">Transferase</keyword>
<dbReference type="InterPro" id="IPR035543">
    <property type="entry name" value="eIF-2B_epsilon_N"/>
</dbReference>
<feature type="domain" description="W2" evidence="8">
    <location>
        <begin position="566"/>
        <end position="741"/>
    </location>
</feature>
<evidence type="ECO:0000256" key="5">
    <source>
        <dbReference type="ARBA" id="ARBA00044345"/>
    </source>
</evidence>
<dbReference type="STRING" id="27342.A0A0H2RT31"/>
<dbReference type="Proteomes" id="UP000053477">
    <property type="component" value="Unassembled WGS sequence"/>
</dbReference>
<dbReference type="EMBL" id="KQ085974">
    <property type="protein sequence ID" value="KLO12608.1"/>
    <property type="molecule type" value="Genomic_DNA"/>
</dbReference>
<dbReference type="SUPFAM" id="SSF53448">
    <property type="entry name" value="Nucleotide-diphospho-sugar transferases"/>
    <property type="match status" value="1"/>
</dbReference>
<reference evidence="9 10" key="1">
    <citation type="submission" date="2015-04" db="EMBL/GenBank/DDBJ databases">
        <title>Complete genome sequence of Schizopora paradoxa KUC8140, a cosmopolitan wood degrader in East Asia.</title>
        <authorList>
            <consortium name="DOE Joint Genome Institute"/>
            <person name="Min B."/>
            <person name="Park H."/>
            <person name="Jang Y."/>
            <person name="Kim J.-J."/>
            <person name="Kim K.H."/>
            <person name="Pangilinan J."/>
            <person name="Lipzen A."/>
            <person name="Riley R."/>
            <person name="Grigoriev I.V."/>
            <person name="Spatafora J.W."/>
            <person name="Choi I.-G."/>
        </authorList>
    </citation>
    <scope>NUCLEOTIDE SEQUENCE [LARGE SCALE GENOMIC DNA]</scope>
    <source>
        <strain evidence="9 10">KUC8140</strain>
    </source>
</reference>
<comment type="similarity">
    <text evidence="2">Belongs to the eIF-2B gamma/epsilon subunits family.</text>
</comment>
<evidence type="ECO:0000256" key="7">
    <source>
        <dbReference type="SAM" id="MobiDB-lite"/>
    </source>
</evidence>
<dbReference type="GO" id="GO:0003743">
    <property type="term" value="F:translation initiation factor activity"/>
    <property type="evidence" value="ECO:0007669"/>
    <property type="project" value="TreeGrafter"/>
</dbReference>
<organism evidence="9 10">
    <name type="scientific">Schizopora paradoxa</name>
    <dbReference type="NCBI Taxonomy" id="27342"/>
    <lineage>
        <taxon>Eukaryota</taxon>
        <taxon>Fungi</taxon>
        <taxon>Dikarya</taxon>
        <taxon>Basidiomycota</taxon>
        <taxon>Agaricomycotina</taxon>
        <taxon>Agaricomycetes</taxon>
        <taxon>Hymenochaetales</taxon>
        <taxon>Schizoporaceae</taxon>
        <taxon>Schizopora</taxon>
    </lineage>
</organism>
<dbReference type="OrthoDB" id="424572at2759"/>
<dbReference type="GO" id="GO:0005829">
    <property type="term" value="C:cytosol"/>
    <property type="evidence" value="ECO:0007669"/>
    <property type="project" value="UniProtKB-SubCell"/>
</dbReference>
<comment type="subunit">
    <text evidence="6">Component of the translation initiation factor 2B (eIF2B) complex which is a heterodecamer of two sets of five different subunits: alpha, beta, gamma, delta and epsilon. Subunits alpha, beta and delta comprise a regulatory subcomplex and subunits epsilon and gamma comprise a catalytic subcomplex. Within the complex, the hexameric regulatory complex resides at the center, with the two heterodimeric catalytic subcomplexes bound on opposite sides.</text>
</comment>
<feature type="compositionally biased region" description="Acidic residues" evidence="7">
    <location>
        <begin position="485"/>
        <end position="501"/>
    </location>
</feature>
<dbReference type="FunFam" id="3.90.550.10:FF:000066">
    <property type="entry name" value="Translation initiation factor eIF-2B subunit epsilon"/>
    <property type="match status" value="1"/>
</dbReference>
<dbReference type="InParanoid" id="A0A0H2RT31"/>
<keyword evidence="10" id="KW-1185">Reference proteome</keyword>
<evidence type="ECO:0000313" key="9">
    <source>
        <dbReference type="EMBL" id="KLO12608.1"/>
    </source>
</evidence>
<dbReference type="GO" id="GO:0005851">
    <property type="term" value="C:eukaryotic translation initiation factor 2B complex"/>
    <property type="evidence" value="ECO:0007669"/>
    <property type="project" value="TreeGrafter"/>
</dbReference>
<keyword evidence="3" id="KW-0963">Cytoplasm</keyword>
<evidence type="ECO:0000256" key="3">
    <source>
        <dbReference type="ARBA" id="ARBA00022490"/>
    </source>
</evidence>
<evidence type="ECO:0000256" key="6">
    <source>
        <dbReference type="ARBA" id="ARBA00046432"/>
    </source>
</evidence>
<evidence type="ECO:0000256" key="2">
    <source>
        <dbReference type="ARBA" id="ARBA00007878"/>
    </source>
</evidence>
<dbReference type="PANTHER" id="PTHR45887">
    <property type="entry name" value="TRANSLATION INITIATION FACTOR EIF-2B SUBUNIT EPSILON"/>
    <property type="match status" value="1"/>
</dbReference>
<dbReference type="InterPro" id="IPR018247">
    <property type="entry name" value="EF_Hand_1_Ca_BS"/>
</dbReference>
<dbReference type="Gene3D" id="3.90.550.10">
    <property type="entry name" value="Spore Coat Polysaccharide Biosynthesis Protein SpsA, Chain A"/>
    <property type="match status" value="1"/>
</dbReference>
<evidence type="ECO:0000256" key="1">
    <source>
        <dbReference type="ARBA" id="ARBA00004514"/>
    </source>
</evidence>
<dbReference type="PANTHER" id="PTHR45887:SF1">
    <property type="entry name" value="TRANSLATION INITIATION FACTOR EIF-2B SUBUNIT EPSILON"/>
    <property type="match status" value="1"/>
</dbReference>
<dbReference type="InterPro" id="IPR003307">
    <property type="entry name" value="W2_domain"/>
</dbReference>
<sequence length="745" mass="81559">MPPKANSGKAKAPAIEETEILQAILLADSFDKRFEPLTVTTPRCLLPVCNVTLLEWTFECLAAAGVDKVFVVARSHTDQIDAAIKESSWSKEDSGMEISIVKVPRETICLGDAMRDIYNRKLITSDFLLVHGDLVSNVRVDEVVNAFKKRFEASKDNIMTMLLKESGPEHRTRPRGDSSIFVVDPVTSECVYYDSVPGLPVKTHASIPRTVFEKHFELEIRNDLIDCGIDVCAFEVMSLFEDNFDWEHIRKDFLHGVLSSDILMKNIHCHIISDGYAARVRDTKSYDAISKDILSRWTFPMVPDDNMPGPSGGYALTRNLTYLSLSSPPLLARTAEVGPLALLGPRASVAADAKVVRSVLGPRCTVGAGAVVSDSYLWEGVVVEAGAVVESSILGKGVVVKKGSMVERGCLVGDGVVLGPEASLAEFSRVSRRGLRAEVADDEDEDEDDDDAVDFEEMEAAQTEDMRRQVGMESNGIIWPTQGSPEDDEDDEDDEDEDEETSNTFSNLRLGRIGDPGSDLELSDSGSNSDSDAYDSDASTKRKRRTSTSSLSSFTISSSCLNPAVSAVEREFRLEAHATLVRAFSDGHRVADCAAELKTLRLATNAPWRAMHEVVVRTVADEVKVLPAESGAAAQSKEIARVVVRWGPLISTIAGSEPVDTISILQEHCARSARLGLFGQMLASFYQNDIVEDDDISAWHKLPASNPDATNEISENMRKCWTVGGKLLEHLEADSESEDEDEDSE</sequence>
<evidence type="ECO:0000259" key="8">
    <source>
        <dbReference type="PROSITE" id="PS51363"/>
    </source>
</evidence>
<dbReference type="InterPro" id="IPR056764">
    <property type="entry name" value="LbH_EIF2B3/5"/>
</dbReference>
<dbReference type="GO" id="GO:0005085">
    <property type="term" value="F:guanyl-nucleotide exchange factor activity"/>
    <property type="evidence" value="ECO:0007669"/>
    <property type="project" value="InterPro"/>
</dbReference>
<dbReference type="PROSITE" id="PS00018">
    <property type="entry name" value="EF_HAND_1"/>
    <property type="match status" value="1"/>
</dbReference>
<dbReference type="InterPro" id="IPR016024">
    <property type="entry name" value="ARM-type_fold"/>
</dbReference>
<dbReference type="Gene3D" id="2.160.10.10">
    <property type="entry name" value="Hexapeptide repeat proteins"/>
    <property type="match status" value="1"/>
</dbReference>
<evidence type="ECO:0000256" key="4">
    <source>
        <dbReference type="ARBA" id="ARBA00044144"/>
    </source>
</evidence>
<protein>
    <recommendedName>
        <fullName evidence="4">Translation initiation factor eIF2B subunit epsilon</fullName>
    </recommendedName>
    <alternativeName>
        <fullName evidence="5">eIF2B GDP-GTP exchange factor subunit epsilon</fullName>
    </alternativeName>
</protein>